<dbReference type="RefSeq" id="WP_014454305.1">
    <property type="nucleotide sequence ID" value="NC_017098.1"/>
</dbReference>
<proteinExistence type="inferred from homology"/>
<dbReference type="SUPFAM" id="SSF51735">
    <property type="entry name" value="NAD(P)-binding Rossmann-fold domains"/>
    <property type="match status" value="1"/>
</dbReference>
<dbReference type="NCBIfam" id="TIGR00871">
    <property type="entry name" value="zwf"/>
    <property type="match status" value="1"/>
</dbReference>
<dbReference type="STRING" id="889378.Spiaf_0198"/>
<name>H9UFL4_SPIAZ</name>
<evidence type="ECO:0000313" key="10">
    <source>
        <dbReference type="EMBL" id="AFG36307.1"/>
    </source>
</evidence>
<dbReference type="GO" id="GO:0004345">
    <property type="term" value="F:glucose-6-phosphate dehydrogenase activity"/>
    <property type="evidence" value="ECO:0007669"/>
    <property type="project" value="UniProtKB-UniRule"/>
</dbReference>
<dbReference type="KEGG" id="sfc:Spiaf_0198"/>
<comment type="pathway">
    <text evidence="1 7">Carbohydrate degradation; pentose phosphate pathway; D-ribulose 5-phosphate from D-glucose 6-phosphate (oxidative stage): step 1/3.</text>
</comment>
<evidence type="ECO:0000313" key="11">
    <source>
        <dbReference type="Proteomes" id="UP000007383"/>
    </source>
</evidence>
<dbReference type="Pfam" id="PF00479">
    <property type="entry name" value="G6PD_N"/>
    <property type="match status" value="1"/>
</dbReference>
<dbReference type="PATRIC" id="fig|889378.3.peg.201"/>
<dbReference type="InterPro" id="IPR001282">
    <property type="entry name" value="G6P_DH"/>
</dbReference>
<evidence type="ECO:0000256" key="3">
    <source>
        <dbReference type="ARBA" id="ARBA00022526"/>
    </source>
</evidence>
<dbReference type="PRINTS" id="PR00079">
    <property type="entry name" value="G6PDHDRGNASE"/>
</dbReference>
<dbReference type="PANTHER" id="PTHR23429:SF0">
    <property type="entry name" value="GLUCOSE-6-PHOSPHATE 1-DEHYDROGENASE"/>
    <property type="match status" value="1"/>
</dbReference>
<evidence type="ECO:0000256" key="6">
    <source>
        <dbReference type="ARBA" id="ARBA00023277"/>
    </source>
</evidence>
<feature type="binding site" evidence="7">
    <location>
        <position position="188"/>
    </location>
    <ligand>
        <name>substrate</name>
    </ligand>
</feature>
<evidence type="ECO:0000259" key="9">
    <source>
        <dbReference type="Pfam" id="PF02781"/>
    </source>
</evidence>
<dbReference type="Gene3D" id="3.30.360.10">
    <property type="entry name" value="Dihydrodipicolinate Reductase, domain 2"/>
    <property type="match status" value="1"/>
</dbReference>
<evidence type="ECO:0000256" key="5">
    <source>
        <dbReference type="ARBA" id="ARBA00023002"/>
    </source>
</evidence>
<feature type="binding site" evidence="7">
    <location>
        <position position="351"/>
    </location>
    <ligand>
        <name>substrate</name>
    </ligand>
</feature>
<feature type="binding site" evidence="7">
    <location>
        <position position="241"/>
    </location>
    <ligand>
        <name>substrate</name>
    </ligand>
</feature>
<dbReference type="PIRSF" id="PIRSF000110">
    <property type="entry name" value="G6PD"/>
    <property type="match status" value="1"/>
</dbReference>
<dbReference type="HAMAP" id="MF_00966">
    <property type="entry name" value="G6PD"/>
    <property type="match status" value="1"/>
</dbReference>
<dbReference type="Gene3D" id="3.40.50.720">
    <property type="entry name" value="NAD(P)-binding Rossmann-like Domain"/>
    <property type="match status" value="1"/>
</dbReference>
<evidence type="ECO:0000256" key="2">
    <source>
        <dbReference type="ARBA" id="ARBA00009975"/>
    </source>
</evidence>
<dbReference type="GO" id="GO:0009051">
    <property type="term" value="P:pentose-phosphate shunt, oxidative branch"/>
    <property type="evidence" value="ECO:0007669"/>
    <property type="project" value="TreeGrafter"/>
</dbReference>
<dbReference type="InterPro" id="IPR022675">
    <property type="entry name" value="G6P_DH_C"/>
</dbReference>
<dbReference type="OrthoDB" id="9802739at2"/>
<keyword evidence="4 7" id="KW-0521">NADP</keyword>
<evidence type="ECO:0000256" key="7">
    <source>
        <dbReference type="HAMAP-Rule" id="MF_00966"/>
    </source>
</evidence>
<dbReference type="AlphaFoldDB" id="H9UFL4"/>
<evidence type="ECO:0000256" key="1">
    <source>
        <dbReference type="ARBA" id="ARBA00004937"/>
    </source>
</evidence>
<dbReference type="GO" id="GO:0006006">
    <property type="term" value="P:glucose metabolic process"/>
    <property type="evidence" value="ECO:0007669"/>
    <property type="project" value="UniProtKB-KW"/>
</dbReference>
<comment type="similarity">
    <text evidence="2 7">Belongs to the glucose-6-phosphate dehydrogenase family.</text>
</comment>
<keyword evidence="11" id="KW-1185">Reference proteome</keyword>
<dbReference type="GO" id="GO:0050661">
    <property type="term" value="F:NADP binding"/>
    <property type="evidence" value="ECO:0007669"/>
    <property type="project" value="UniProtKB-UniRule"/>
</dbReference>
<dbReference type="InterPro" id="IPR019796">
    <property type="entry name" value="G6P_DH_AS"/>
</dbReference>
<protein>
    <recommendedName>
        <fullName evidence="7">Glucose-6-phosphate 1-dehydrogenase</fullName>
        <shortName evidence="7">G6PD</shortName>
        <ecNumber evidence="7">1.1.1.49</ecNumber>
    </recommendedName>
</protein>
<dbReference type="GO" id="GO:0005829">
    <property type="term" value="C:cytosol"/>
    <property type="evidence" value="ECO:0007669"/>
    <property type="project" value="TreeGrafter"/>
</dbReference>
<feature type="domain" description="Glucose-6-phosphate dehydrogenase C-terminal" evidence="9">
    <location>
        <begin position="195"/>
        <end position="492"/>
    </location>
</feature>
<dbReference type="Proteomes" id="UP000007383">
    <property type="component" value="Chromosome"/>
</dbReference>
<feature type="active site" description="Proton acceptor" evidence="7">
    <location>
        <position position="246"/>
    </location>
</feature>
<comment type="function">
    <text evidence="7">Catalyzes the oxidation of glucose 6-phosphate to 6-phosphogluconolactone.</text>
</comment>
<dbReference type="SUPFAM" id="SSF55347">
    <property type="entry name" value="Glyceraldehyde-3-phosphate dehydrogenase-like, C-terminal domain"/>
    <property type="match status" value="1"/>
</dbReference>
<organism evidence="10 11">
    <name type="scientific">Spirochaeta africana (strain ATCC 700263 / DSM 8902 / Z-7692)</name>
    <dbReference type="NCBI Taxonomy" id="889378"/>
    <lineage>
        <taxon>Bacteria</taxon>
        <taxon>Pseudomonadati</taxon>
        <taxon>Spirochaetota</taxon>
        <taxon>Spirochaetia</taxon>
        <taxon>Spirochaetales</taxon>
        <taxon>Spirochaetaceae</taxon>
        <taxon>Spirochaeta</taxon>
    </lineage>
</organism>
<dbReference type="HOGENOM" id="CLU_013524_5_0_12"/>
<sequence length="494" mass="56448">MKLNPLMQGIETHHDTKPFVLFIFGVTGDLTRRKLMPAMYNLYRKGFLTRFRIVGFARRPWSTEYFREQGMQMLEGQPGSADLKQQFIASLEYLQSTFEDPAGYERIESFCDGFRHRLFYLSTPPASYQEIITQLGKHGYGDNPRGFSRIIIEKPFGRDLASARELNQLLSRYFSEPQIFRIDHYLGKETVQNIMMLRFGNAIFEPLWNRHHIDHVQITVGESLGVGTRANYYDKSGALRDMVQNHLFQLLSLTAMEPPSSLTAEGVRGEKVKVLQALRPITYKDVNQYTVRARYTAGFSEGEAAPGYLDEDGVPPDSTTETYTALELYLDTWRWSGVPFFLRTGKRLARKVTEIAVHFKTPPLSLFTPDLPEQAQNVLVIRIQPGEGITLHMNAKIPGHENAMRPVNMDFSYGSSFGIPAPEAYERLILDAILGEATLYTRRDEIEAGWKFVTRILSGWEKMETPVVGYPAGSTGPELAKLMIGRHNRRWRKL</sequence>
<dbReference type="InterPro" id="IPR036291">
    <property type="entry name" value="NAD(P)-bd_dom_sf"/>
</dbReference>
<feature type="binding site" evidence="7">
    <location>
        <position position="346"/>
    </location>
    <ligand>
        <name>substrate</name>
    </ligand>
</feature>
<dbReference type="Pfam" id="PF02781">
    <property type="entry name" value="G6PD_C"/>
    <property type="match status" value="1"/>
</dbReference>
<feature type="binding site" evidence="7">
    <location>
        <position position="154"/>
    </location>
    <ligand>
        <name>NADP(+)</name>
        <dbReference type="ChEBI" id="CHEBI:58349"/>
    </ligand>
</feature>
<dbReference type="EMBL" id="CP003282">
    <property type="protein sequence ID" value="AFG36307.1"/>
    <property type="molecule type" value="Genomic_DNA"/>
</dbReference>
<evidence type="ECO:0000256" key="4">
    <source>
        <dbReference type="ARBA" id="ARBA00022857"/>
    </source>
</evidence>
<dbReference type="UniPathway" id="UPA00115">
    <property type="reaction ID" value="UER00408"/>
</dbReference>
<dbReference type="PROSITE" id="PS00069">
    <property type="entry name" value="G6P_DEHYDROGENASE"/>
    <property type="match status" value="1"/>
</dbReference>
<dbReference type="EC" id="1.1.1.49" evidence="7"/>
<keyword evidence="5 7" id="KW-0560">Oxidoreductase</keyword>
<feature type="domain" description="Glucose-6-phosphate dehydrogenase NAD-binding" evidence="8">
    <location>
        <begin position="23"/>
        <end position="193"/>
    </location>
</feature>
<gene>
    <name evidence="7" type="primary">zwf</name>
    <name evidence="10" type="ordered locus">Spiaf_0198</name>
</gene>
<feature type="binding site" evidence="7">
    <location>
        <position position="184"/>
    </location>
    <ligand>
        <name>substrate</name>
    </ligand>
</feature>
<dbReference type="InterPro" id="IPR022674">
    <property type="entry name" value="G6P_DH_NAD-bd"/>
</dbReference>
<comment type="catalytic activity">
    <reaction evidence="7">
        <text>D-glucose 6-phosphate + NADP(+) = 6-phospho-D-glucono-1,5-lactone + NADPH + H(+)</text>
        <dbReference type="Rhea" id="RHEA:15841"/>
        <dbReference type="ChEBI" id="CHEBI:15378"/>
        <dbReference type="ChEBI" id="CHEBI:57783"/>
        <dbReference type="ChEBI" id="CHEBI:57955"/>
        <dbReference type="ChEBI" id="CHEBI:58349"/>
        <dbReference type="ChEBI" id="CHEBI:61548"/>
        <dbReference type="EC" id="1.1.1.49"/>
    </reaction>
</comment>
<dbReference type="PANTHER" id="PTHR23429">
    <property type="entry name" value="GLUCOSE-6-PHOSPHATE 1-DEHYDROGENASE G6PD"/>
    <property type="match status" value="1"/>
</dbReference>
<reference evidence="11" key="1">
    <citation type="journal article" date="2013" name="Stand. Genomic Sci.">
        <title>Complete genome sequence of the halophilic bacterium Spirochaeta africana type strain (Z-7692(T)) from the alkaline Lake Magadi in the East African Rift.</title>
        <authorList>
            <person name="Liolos K."/>
            <person name="Abt B."/>
            <person name="Scheuner C."/>
            <person name="Teshima H."/>
            <person name="Held B."/>
            <person name="Lapidus A."/>
            <person name="Nolan M."/>
            <person name="Lucas S."/>
            <person name="Deshpande S."/>
            <person name="Cheng J.F."/>
            <person name="Tapia R."/>
            <person name="Goodwin L.A."/>
            <person name="Pitluck S."/>
            <person name="Pagani I."/>
            <person name="Ivanova N."/>
            <person name="Mavromatis K."/>
            <person name="Mikhailova N."/>
            <person name="Huntemann M."/>
            <person name="Pati A."/>
            <person name="Chen A."/>
            <person name="Palaniappan K."/>
            <person name="Land M."/>
            <person name="Rohde M."/>
            <person name="Tindall B.J."/>
            <person name="Detter J.C."/>
            <person name="Goker M."/>
            <person name="Bristow J."/>
            <person name="Eisen J.A."/>
            <person name="Markowitz V."/>
            <person name="Hugenholtz P."/>
            <person name="Woyke T."/>
            <person name="Klenk H.P."/>
            <person name="Kyrpides N.C."/>
        </authorList>
    </citation>
    <scope>NUCLEOTIDE SEQUENCE</scope>
    <source>
        <strain evidence="11">ATCC 700263 / DSM 8902 / Z-7692</strain>
    </source>
</reference>
<comment type="caution">
    <text evidence="7">Lacks conserved residue(s) required for the propagation of feature annotation.</text>
</comment>
<feature type="binding site" evidence="7">
    <location>
        <position position="58"/>
    </location>
    <ligand>
        <name>NADP(+)</name>
        <dbReference type="ChEBI" id="CHEBI:58349"/>
    </ligand>
</feature>
<keyword evidence="3 7" id="KW-0313">Glucose metabolism</keyword>
<keyword evidence="6 7" id="KW-0119">Carbohydrate metabolism</keyword>
<feature type="binding site" evidence="7">
    <location>
        <position position="222"/>
    </location>
    <ligand>
        <name>substrate</name>
    </ligand>
</feature>
<evidence type="ECO:0000259" key="8">
    <source>
        <dbReference type="Pfam" id="PF00479"/>
    </source>
</evidence>
<dbReference type="eggNOG" id="COG0364">
    <property type="taxonomic scope" value="Bacteria"/>
</dbReference>
<accession>H9UFL4</accession>